<dbReference type="EMBL" id="CP033926">
    <property type="protein sequence ID" value="AZA99840.1"/>
    <property type="molecule type" value="Genomic_DNA"/>
</dbReference>
<reference evidence="1 2" key="1">
    <citation type="submission" date="2018-11" db="EMBL/GenBank/DDBJ databases">
        <title>Proposal to divide the Flavobacteriaceae and reorganize its genera based on Amino Acid Identity values calculated from whole genome sequences.</title>
        <authorList>
            <person name="Nicholson A.C."/>
            <person name="Gulvik C.A."/>
            <person name="Whitney A.M."/>
            <person name="Humrighouse B.W."/>
            <person name="Bell M."/>
            <person name="Holmes B."/>
            <person name="Steigerwalt A.G."/>
            <person name="Villarma A."/>
            <person name="Sheth M."/>
            <person name="Batra D."/>
            <person name="Pryor J."/>
            <person name="Bernardet J.-F."/>
            <person name="Hugo C."/>
            <person name="Kampfer P."/>
            <person name="Newman J."/>
            <person name="McQuiston J.R."/>
        </authorList>
    </citation>
    <scope>NUCLEOTIDE SEQUENCE [LARGE SCALE GENOMIC DNA]</scope>
    <source>
        <strain evidence="1 2">DSM 16927</strain>
    </source>
</reference>
<proteinExistence type="predicted"/>
<sequence length="70" mass="8594">MQNYLINKLLRNYLTKVLLIQKFHGGLNFYGMIFVRHYLYSLTSSNFKKYENIKFIFDFNVELNFYFTFA</sequence>
<evidence type="ECO:0000313" key="2">
    <source>
        <dbReference type="Proteomes" id="UP000279541"/>
    </source>
</evidence>
<accession>A0ABN5SAJ9</accession>
<keyword evidence="2" id="KW-1185">Reference proteome</keyword>
<organism evidence="1 2">
    <name type="scientific">Chryseobacterium joostei</name>
    <dbReference type="NCBI Taxonomy" id="112234"/>
    <lineage>
        <taxon>Bacteria</taxon>
        <taxon>Pseudomonadati</taxon>
        <taxon>Bacteroidota</taxon>
        <taxon>Flavobacteriia</taxon>
        <taxon>Flavobacteriales</taxon>
        <taxon>Weeksellaceae</taxon>
        <taxon>Chryseobacterium group</taxon>
        <taxon>Chryseobacterium</taxon>
    </lineage>
</organism>
<gene>
    <name evidence="1" type="ORF">EG359_09505</name>
</gene>
<dbReference type="Proteomes" id="UP000279541">
    <property type="component" value="Chromosome"/>
</dbReference>
<protein>
    <submittedName>
        <fullName evidence="1">Uncharacterized protein</fullName>
    </submittedName>
</protein>
<evidence type="ECO:0000313" key="1">
    <source>
        <dbReference type="EMBL" id="AZA99840.1"/>
    </source>
</evidence>
<name>A0ABN5SAJ9_9FLAO</name>